<keyword evidence="3" id="KW-1185">Reference proteome</keyword>
<accession>A0A0R1U153</accession>
<dbReference type="AlphaFoldDB" id="A0A0R1U153"/>
<protein>
    <submittedName>
        <fullName evidence="2">Uncharacterized protein</fullName>
    </submittedName>
</protein>
<dbReference type="STRING" id="1423724.FC32_GL000469"/>
<sequence length="65" mass="7300">MISLIISLIGLWIFFKLAFWVFKGCGQVIAFLILAVIFLGVLGSLVKLWWLIIIFLGIGLFAQKS</sequence>
<proteinExistence type="predicted"/>
<keyword evidence="1" id="KW-0472">Membrane</keyword>
<evidence type="ECO:0000256" key="1">
    <source>
        <dbReference type="SAM" id="Phobius"/>
    </source>
</evidence>
<organism evidence="2 3">
    <name type="scientific">Ligilactobacillus apodemi DSM 16634 = JCM 16172</name>
    <dbReference type="NCBI Taxonomy" id="1423724"/>
    <lineage>
        <taxon>Bacteria</taxon>
        <taxon>Bacillati</taxon>
        <taxon>Bacillota</taxon>
        <taxon>Bacilli</taxon>
        <taxon>Lactobacillales</taxon>
        <taxon>Lactobacillaceae</taxon>
        <taxon>Ligilactobacillus</taxon>
    </lineage>
</organism>
<dbReference type="RefSeq" id="WP_025087806.1">
    <property type="nucleotide sequence ID" value="NZ_AZFT01000049.1"/>
</dbReference>
<keyword evidence="1" id="KW-0812">Transmembrane</keyword>
<dbReference type="Proteomes" id="UP000051324">
    <property type="component" value="Unassembled WGS sequence"/>
</dbReference>
<evidence type="ECO:0000313" key="2">
    <source>
        <dbReference type="EMBL" id="KRL84578.1"/>
    </source>
</evidence>
<feature type="transmembrane region" description="Helical" evidence="1">
    <location>
        <begin position="28"/>
        <end position="61"/>
    </location>
</feature>
<evidence type="ECO:0000313" key="3">
    <source>
        <dbReference type="Proteomes" id="UP000051324"/>
    </source>
</evidence>
<comment type="caution">
    <text evidence="2">The sequence shown here is derived from an EMBL/GenBank/DDBJ whole genome shotgun (WGS) entry which is preliminary data.</text>
</comment>
<feature type="transmembrane region" description="Helical" evidence="1">
    <location>
        <begin position="5"/>
        <end position="22"/>
    </location>
</feature>
<gene>
    <name evidence="2" type="ORF">FC32_GL000469</name>
</gene>
<name>A0A0R1U153_9LACO</name>
<keyword evidence="1" id="KW-1133">Transmembrane helix</keyword>
<dbReference type="EMBL" id="AZFT01000049">
    <property type="protein sequence ID" value="KRL84578.1"/>
    <property type="molecule type" value="Genomic_DNA"/>
</dbReference>
<dbReference type="PATRIC" id="fig|1423724.4.peg.494"/>
<reference evidence="2 3" key="1">
    <citation type="journal article" date="2015" name="Genome Announc.">
        <title>Expanding the biotechnology potential of lactobacilli through comparative genomics of 213 strains and associated genera.</title>
        <authorList>
            <person name="Sun Z."/>
            <person name="Harris H.M."/>
            <person name="McCann A."/>
            <person name="Guo C."/>
            <person name="Argimon S."/>
            <person name="Zhang W."/>
            <person name="Yang X."/>
            <person name="Jeffery I.B."/>
            <person name="Cooney J.C."/>
            <person name="Kagawa T.F."/>
            <person name="Liu W."/>
            <person name="Song Y."/>
            <person name="Salvetti E."/>
            <person name="Wrobel A."/>
            <person name="Rasinkangas P."/>
            <person name="Parkhill J."/>
            <person name="Rea M.C."/>
            <person name="O'Sullivan O."/>
            <person name="Ritari J."/>
            <person name="Douillard F.P."/>
            <person name="Paul Ross R."/>
            <person name="Yang R."/>
            <person name="Briner A.E."/>
            <person name="Felis G.E."/>
            <person name="de Vos W.M."/>
            <person name="Barrangou R."/>
            <person name="Klaenhammer T.R."/>
            <person name="Caufield P.W."/>
            <person name="Cui Y."/>
            <person name="Zhang H."/>
            <person name="O'Toole P.W."/>
        </authorList>
    </citation>
    <scope>NUCLEOTIDE SEQUENCE [LARGE SCALE GENOMIC DNA]</scope>
    <source>
        <strain evidence="2 3">DSM 16634</strain>
    </source>
</reference>